<sequence>MSPMLNSLRFYIESLKYGEIDMVYADLIRECRAAPVRRQLSAIGLCKPDLKVYKPPHIEAS</sequence>
<organism evidence="1">
    <name type="scientific">Rhizobium leguminosarum bv. trifolii</name>
    <dbReference type="NCBI Taxonomy" id="386"/>
    <lineage>
        <taxon>Bacteria</taxon>
        <taxon>Pseudomonadati</taxon>
        <taxon>Pseudomonadota</taxon>
        <taxon>Alphaproteobacteria</taxon>
        <taxon>Hyphomicrobiales</taxon>
        <taxon>Rhizobiaceae</taxon>
        <taxon>Rhizobium/Agrobacterium group</taxon>
        <taxon>Rhizobium</taxon>
    </lineage>
</organism>
<reference evidence="1" key="2">
    <citation type="journal article" date="2016" name="Front. Microbiol.">
        <title>The Regulatory Protein RosR Affects Rhizobium leguminosarum bv. trifolii Protein Profiles, Cell Surface Properties, and Symbiosis with Clover.</title>
        <authorList>
            <person name="Rachwal K."/>
            <person name="Boguszewska A."/>
            <person name="Kopcinska J."/>
            <person name="Karas M."/>
            <person name="Tchorzewski M."/>
            <person name="Janczarek M."/>
        </authorList>
    </citation>
    <scope>NUCLEOTIDE SEQUENCE</scope>
    <source>
        <strain evidence="1">Rt24.2</strain>
    </source>
</reference>
<proteinExistence type="predicted"/>
<evidence type="ECO:0000313" key="1">
    <source>
        <dbReference type="EMBL" id="AOO92356.1"/>
    </source>
</evidence>
<accession>A0A1B8R7T2</accession>
<dbReference type="AlphaFoldDB" id="A0A1B8R7T2"/>
<reference evidence="1" key="1">
    <citation type="journal article" date="2015" name="BMC Genomics">
        <title>Transcriptome profiling of a Rhizobium leguminosarum bv. trifolii rosR mutant reveals the role of the transcriptional regulator RosR in motility, synthesis of cell-surface components, and other cellular processes.</title>
        <authorList>
            <person name="Rachwal K."/>
            <person name="Matczynska E."/>
            <person name="Janczarek M."/>
        </authorList>
    </citation>
    <scope>NUCLEOTIDE SEQUENCE</scope>
    <source>
        <strain evidence="1">Rt24.2</strain>
    </source>
</reference>
<dbReference type="EMBL" id="KX489992">
    <property type="protein sequence ID" value="AOO92356.1"/>
    <property type="molecule type" value="Genomic_DNA"/>
</dbReference>
<protein>
    <submittedName>
        <fullName evidence="1">Uncharacterized protein</fullName>
    </submittedName>
</protein>
<name>A0A1B8R7T2_RHILT</name>